<gene>
    <name evidence="1" type="ORF">RMN56_11145</name>
</gene>
<evidence type="ECO:0000313" key="1">
    <source>
        <dbReference type="EMBL" id="WNM41852.1"/>
    </source>
</evidence>
<dbReference type="Proteomes" id="UP001303001">
    <property type="component" value="Chromosome"/>
</dbReference>
<protein>
    <submittedName>
        <fullName evidence="1">Uncharacterized protein</fullName>
    </submittedName>
</protein>
<dbReference type="RefSeq" id="WP_313723739.1">
    <property type="nucleotide sequence ID" value="NZ_CP134876.1"/>
</dbReference>
<dbReference type="EMBL" id="CP134876">
    <property type="protein sequence ID" value="WNM41852.1"/>
    <property type="molecule type" value="Genomic_DNA"/>
</dbReference>
<sequence length="270" mass="29588">MGWFGTLLLARPTTATLPMQPRVREAFGSHFATPNPWGNKVGLYDLGQGWQRVGVRPFATEQLRLSAGVDDLMAATAAPAVAAYVSNSSCAHLEGRTPAGRSFSLHLPNNDEPCGYQHVEGRPRRVDPDLAVHALRTWAVEAGRTPSIEAITAIIGSDQDNLPVMEDAVLALSAALGFPSGAEILPVINPDDPAFDDYQRVIRMADIRAAREKYMASRGWPLDDDEKATAEDHDYLRFRDLLWSSVYGGGATRDELVAQHDQLAARWKKQ</sequence>
<accession>A0ABZ0A395</accession>
<proteinExistence type="predicted"/>
<keyword evidence="2" id="KW-1185">Reference proteome</keyword>
<reference evidence="1 2" key="1">
    <citation type="submission" date="2023-09" db="EMBL/GenBank/DDBJ databases">
        <title>Micromonospora halotolerans DSM 45598 genome sequence.</title>
        <authorList>
            <person name="Mo P."/>
        </authorList>
    </citation>
    <scope>NUCLEOTIDE SEQUENCE [LARGE SCALE GENOMIC DNA]</scope>
    <source>
        <strain evidence="1 2">DSM 45598</strain>
    </source>
</reference>
<organism evidence="1 2">
    <name type="scientific">Micromonospora halotolerans</name>
    <dbReference type="NCBI Taxonomy" id="709879"/>
    <lineage>
        <taxon>Bacteria</taxon>
        <taxon>Bacillati</taxon>
        <taxon>Actinomycetota</taxon>
        <taxon>Actinomycetes</taxon>
        <taxon>Micromonosporales</taxon>
        <taxon>Micromonosporaceae</taxon>
        <taxon>Micromonospora</taxon>
    </lineage>
</organism>
<evidence type="ECO:0000313" key="2">
    <source>
        <dbReference type="Proteomes" id="UP001303001"/>
    </source>
</evidence>
<name>A0ABZ0A395_9ACTN</name>